<protein>
    <submittedName>
        <fullName evidence="1">Uncharacterized protein</fullName>
    </submittedName>
</protein>
<dbReference type="Proteomes" id="UP000034231">
    <property type="component" value="Unassembled WGS sequence"/>
</dbReference>
<name>A0A0G0IHQ3_9BACT</name>
<dbReference type="AlphaFoldDB" id="A0A0G0IHQ3"/>
<accession>A0A0G0IHQ3</accession>
<comment type="caution">
    <text evidence="1">The sequence shown here is derived from an EMBL/GenBank/DDBJ whole genome shotgun (WGS) entry which is preliminary data.</text>
</comment>
<reference evidence="1 2" key="1">
    <citation type="journal article" date="2015" name="Nature">
        <title>rRNA introns, odd ribosomes, and small enigmatic genomes across a large radiation of phyla.</title>
        <authorList>
            <person name="Brown C.T."/>
            <person name="Hug L.A."/>
            <person name="Thomas B.C."/>
            <person name="Sharon I."/>
            <person name="Castelle C.J."/>
            <person name="Singh A."/>
            <person name="Wilkins M.J."/>
            <person name="Williams K.H."/>
            <person name="Banfield J.F."/>
        </authorList>
    </citation>
    <scope>NUCLEOTIDE SEQUENCE [LARGE SCALE GENOMIC DNA]</scope>
</reference>
<sequence>MDNEGEIKLEKIRQTVNLEKITTENFVNKWKEIFGEETTVRRERFVNQSGKEISGVKDTIIENVKITPVENLIFLTYQGGVGQADKYIAIDSKEYLMGVQDHDGGEKSFILVHNTENKKTGENRQTTRRFTPARAQTSINQV</sequence>
<gene>
    <name evidence="1" type="ORF">US68_C0004G0037</name>
</gene>
<dbReference type="EMBL" id="LBTX01000004">
    <property type="protein sequence ID" value="KKQ50555.1"/>
    <property type="molecule type" value="Genomic_DNA"/>
</dbReference>
<organism evidence="1 2">
    <name type="scientific">Candidatus Shapirobacteria bacterium GW2011_GWE1_38_10</name>
    <dbReference type="NCBI Taxonomy" id="1618488"/>
    <lineage>
        <taxon>Bacteria</taxon>
        <taxon>Candidatus Shapironibacteriota</taxon>
    </lineage>
</organism>
<proteinExistence type="predicted"/>
<evidence type="ECO:0000313" key="2">
    <source>
        <dbReference type="Proteomes" id="UP000034231"/>
    </source>
</evidence>
<evidence type="ECO:0000313" key="1">
    <source>
        <dbReference type="EMBL" id="KKQ50555.1"/>
    </source>
</evidence>